<dbReference type="Gene3D" id="3.20.20.100">
    <property type="entry name" value="NADP-dependent oxidoreductase domain"/>
    <property type="match status" value="1"/>
</dbReference>
<protein>
    <submittedName>
        <fullName evidence="2">Aldo/keto reductase</fullName>
    </submittedName>
</protein>
<feature type="domain" description="NADP-dependent oxidoreductase" evidence="1">
    <location>
        <begin position="15"/>
        <end position="343"/>
    </location>
</feature>
<reference evidence="2 3" key="1">
    <citation type="journal article" date="2021" name="Pathogens">
        <title>Isolation and Characterization of Kingella bonacorsii sp. nov., A Novel Kingella Species Detected in a Stable Periodontitis Subject.</title>
        <authorList>
            <person name="Antezack A."/>
            <person name="Boxberger M."/>
            <person name="Rolland C."/>
            <person name="Monnet-Corti V."/>
            <person name="La Scola B."/>
        </authorList>
    </citation>
    <scope>NUCLEOTIDE SEQUENCE [LARGE SCALE GENOMIC DNA]</scope>
    <source>
        <strain evidence="2 3">Marseille-Q4569</strain>
    </source>
</reference>
<dbReference type="InterPro" id="IPR020471">
    <property type="entry name" value="AKR"/>
</dbReference>
<sequence length="352" mass="38777">MQHNTLGASGIQVSKICLGTMTWGEQNTADEAHAQLDYALAHDVNFIDTAEMYPVPPCKETYTRTEQIIGAWIAARGKRDDFVLASKIAGPTGNNANGLEPYIRNGNDFSRAQIFEACEASLKRLNTDYLDLYQLHWPERQANYFGKLGIDKLPENESFTPFEEIIDALSELVKQGKIRAYGLSNETPWGAMRYLAEHERQPENARAATIQNPYSLLNRSYEVGLSEVSLRENLPLLAYSPLAFGVLSGKYRHGAMPAGSRLALFERFKRYSKPQGFAAVERYAQIADEAGLSLTALSLAFVNDRPFVASNIIGATTLEQLAENIASAAVTLSPDVLDAIDAVHAEISNPCP</sequence>
<evidence type="ECO:0000313" key="2">
    <source>
        <dbReference type="EMBL" id="MBK0396250.1"/>
    </source>
</evidence>
<dbReference type="PRINTS" id="PR00069">
    <property type="entry name" value="ALDKETRDTASE"/>
</dbReference>
<dbReference type="EMBL" id="JAEHNZ010000002">
    <property type="protein sequence ID" value="MBK0396250.1"/>
    <property type="molecule type" value="Genomic_DNA"/>
</dbReference>
<dbReference type="PANTHER" id="PTHR43364:SF17">
    <property type="entry name" value="ALDO KETO REDUCTASE"/>
    <property type="match status" value="1"/>
</dbReference>
<evidence type="ECO:0000259" key="1">
    <source>
        <dbReference type="Pfam" id="PF00248"/>
    </source>
</evidence>
<dbReference type="PANTHER" id="PTHR43364">
    <property type="entry name" value="NADH-SPECIFIC METHYLGLYOXAL REDUCTASE-RELATED"/>
    <property type="match status" value="1"/>
</dbReference>
<comment type="caution">
    <text evidence="2">The sequence shown here is derived from an EMBL/GenBank/DDBJ whole genome shotgun (WGS) entry which is preliminary data.</text>
</comment>
<keyword evidence="3" id="KW-1185">Reference proteome</keyword>
<name>A0ABS1BTM7_9NEIS</name>
<dbReference type="Proteomes" id="UP000614058">
    <property type="component" value="Unassembled WGS sequence"/>
</dbReference>
<dbReference type="SUPFAM" id="SSF51430">
    <property type="entry name" value="NAD(P)-linked oxidoreductase"/>
    <property type="match status" value="1"/>
</dbReference>
<dbReference type="Pfam" id="PF00248">
    <property type="entry name" value="Aldo_ket_red"/>
    <property type="match status" value="1"/>
</dbReference>
<proteinExistence type="predicted"/>
<dbReference type="InterPro" id="IPR036812">
    <property type="entry name" value="NAD(P)_OxRdtase_dom_sf"/>
</dbReference>
<accession>A0ABS1BTM7</accession>
<dbReference type="InterPro" id="IPR023210">
    <property type="entry name" value="NADP_OxRdtase_dom"/>
</dbReference>
<dbReference type="CDD" id="cd19094">
    <property type="entry name" value="AKR_Tas-like"/>
    <property type="match status" value="1"/>
</dbReference>
<evidence type="ECO:0000313" key="3">
    <source>
        <dbReference type="Proteomes" id="UP000614058"/>
    </source>
</evidence>
<dbReference type="RefSeq" id="WP_200522394.1">
    <property type="nucleotide sequence ID" value="NZ_JAEHNZ010000002.1"/>
</dbReference>
<gene>
    <name evidence="2" type="ORF">JDW22_06570</name>
</gene>
<dbReference type="InterPro" id="IPR050523">
    <property type="entry name" value="AKR_Detox_Biosynth"/>
</dbReference>
<organism evidence="2 3">
    <name type="scientific">Kingella bonacorsii</name>
    <dbReference type="NCBI Taxonomy" id="2796361"/>
    <lineage>
        <taxon>Bacteria</taxon>
        <taxon>Pseudomonadati</taxon>
        <taxon>Pseudomonadota</taxon>
        <taxon>Betaproteobacteria</taxon>
        <taxon>Neisseriales</taxon>
        <taxon>Neisseriaceae</taxon>
        <taxon>Kingella</taxon>
    </lineage>
</organism>